<dbReference type="InterPro" id="IPR007428">
    <property type="entry name" value="MlaA"/>
</dbReference>
<dbReference type="Proteomes" id="UP000753376">
    <property type="component" value="Unassembled WGS sequence"/>
</dbReference>
<dbReference type="EMBL" id="JAHKPV010000021">
    <property type="protein sequence ID" value="MBU2875202.1"/>
    <property type="molecule type" value="Genomic_DNA"/>
</dbReference>
<dbReference type="PANTHER" id="PTHR30035:SF3">
    <property type="entry name" value="INTERMEMBRANE PHOSPHOLIPID TRANSPORT SYSTEM LIPOPROTEIN MLAA"/>
    <property type="match status" value="1"/>
</dbReference>
<evidence type="ECO:0000256" key="1">
    <source>
        <dbReference type="ARBA" id="ARBA00010634"/>
    </source>
</evidence>
<gene>
    <name evidence="4" type="ORF">KO508_14440</name>
</gene>
<organism evidence="4 5">
    <name type="scientific">Marinobacter salexigens</name>
    <dbReference type="NCBI Taxonomy" id="1925763"/>
    <lineage>
        <taxon>Bacteria</taxon>
        <taxon>Pseudomonadati</taxon>
        <taxon>Pseudomonadota</taxon>
        <taxon>Gammaproteobacteria</taxon>
        <taxon>Pseudomonadales</taxon>
        <taxon>Marinobacteraceae</taxon>
        <taxon>Marinobacter</taxon>
    </lineage>
</organism>
<evidence type="ECO:0000256" key="3">
    <source>
        <dbReference type="SAM" id="SignalP"/>
    </source>
</evidence>
<sequence length="262" mass="28994">MTKISPRGWLAVMPLTVMLAVIFSTAPALAQNAPEPVPEGAPAVNPQDPYENWNRKVYAFNDTIDRWALKPVAKTYRTVVPNFADRAITNFFNNLSEIRNFTNSVLQLKGESAVVAFGRFTFNTVFGLGGLFDVATTFDLPERPEDFGQTLGYWGAGSGPYLMLPFLGPSSPRHLTGLGADGFAFPSAWDEVHSPETYYARGLQVVDTRADLIPAEGFISGDAYTFVRNAFLQRREFLINDGKVTKDPFASDDNDDLMLDDF</sequence>
<proteinExistence type="inferred from homology"/>
<keyword evidence="5" id="KW-1185">Reference proteome</keyword>
<dbReference type="PANTHER" id="PTHR30035">
    <property type="entry name" value="LIPOPROTEIN VACJ-RELATED"/>
    <property type="match status" value="1"/>
</dbReference>
<feature type="signal peptide" evidence="3">
    <location>
        <begin position="1"/>
        <end position="30"/>
    </location>
</feature>
<reference evidence="4 5" key="1">
    <citation type="submission" date="2021-05" db="EMBL/GenBank/DDBJ databases">
        <title>Draft genomes of bacteria isolated from model marine particles.</title>
        <authorList>
            <person name="Datta M.S."/>
            <person name="Schwartzman J.A."/>
            <person name="Enke T.N."/>
            <person name="Saavedra J."/>
            <person name="Cermak N."/>
            <person name="Cordero O.X."/>
        </authorList>
    </citation>
    <scope>NUCLEOTIDE SEQUENCE [LARGE SCALE GENOMIC DNA]</scope>
    <source>
        <strain evidence="4 5">D2M19</strain>
    </source>
</reference>
<dbReference type="Pfam" id="PF04333">
    <property type="entry name" value="MlaA"/>
    <property type="match status" value="1"/>
</dbReference>
<comment type="similarity">
    <text evidence="1">Belongs to the MlaA family.</text>
</comment>
<protein>
    <submittedName>
        <fullName evidence="4">VacJ family lipoprotein</fullName>
    </submittedName>
</protein>
<evidence type="ECO:0000313" key="5">
    <source>
        <dbReference type="Proteomes" id="UP000753376"/>
    </source>
</evidence>
<name>A0ABS6AAJ4_9GAMM</name>
<comment type="caution">
    <text evidence="4">The sequence shown here is derived from an EMBL/GenBank/DDBJ whole genome shotgun (WGS) entry which is preliminary data.</text>
</comment>
<accession>A0ABS6AAJ4</accession>
<keyword evidence="2 3" id="KW-0732">Signal</keyword>
<dbReference type="RefSeq" id="WP_216009017.1">
    <property type="nucleotide sequence ID" value="NZ_JAHKPV010000021.1"/>
</dbReference>
<keyword evidence="4" id="KW-0449">Lipoprotein</keyword>
<evidence type="ECO:0000256" key="2">
    <source>
        <dbReference type="ARBA" id="ARBA00022729"/>
    </source>
</evidence>
<evidence type="ECO:0000313" key="4">
    <source>
        <dbReference type="EMBL" id="MBU2875202.1"/>
    </source>
</evidence>
<feature type="chain" id="PRO_5046739444" evidence="3">
    <location>
        <begin position="31"/>
        <end position="262"/>
    </location>
</feature>